<protein>
    <recommendedName>
        <fullName evidence="3">MSHA biogenesis protein MshI</fullName>
    </recommendedName>
</protein>
<dbReference type="RefSeq" id="WP_263713075.1">
    <property type="nucleotide sequence ID" value="NZ_JAOWKX010000007.1"/>
</dbReference>
<name>A0ABT3AAS8_9ALTE</name>
<organism evidence="1 2">
    <name type="scientific">Fluctibacter corallii</name>
    <dbReference type="NCBI Taxonomy" id="2984329"/>
    <lineage>
        <taxon>Bacteria</taxon>
        <taxon>Pseudomonadati</taxon>
        <taxon>Pseudomonadota</taxon>
        <taxon>Gammaproteobacteria</taxon>
        <taxon>Alteromonadales</taxon>
        <taxon>Alteromonadaceae</taxon>
        <taxon>Fluctibacter</taxon>
    </lineage>
</organism>
<dbReference type="SUPFAM" id="SSF53067">
    <property type="entry name" value="Actin-like ATPase domain"/>
    <property type="match status" value="1"/>
</dbReference>
<reference evidence="1 2" key="1">
    <citation type="submission" date="2022-10" db="EMBL/GenBank/DDBJ databases">
        <title>Aestuariibacter sp. AA17 isolated from Montipora capitata coral fragment.</title>
        <authorList>
            <person name="Emsley S.A."/>
            <person name="Pfannmuller K.M."/>
            <person name="Loughran R.M."/>
            <person name="Shlafstein M."/>
            <person name="Papke E."/>
            <person name="Saw J.H."/>
            <person name="Ushijima B."/>
            <person name="Videau P."/>
        </authorList>
    </citation>
    <scope>NUCLEOTIDE SEQUENCE [LARGE SCALE GENOMIC DNA]</scope>
    <source>
        <strain evidence="1 2">AA17</strain>
    </source>
</reference>
<dbReference type="Proteomes" id="UP001652504">
    <property type="component" value="Unassembled WGS sequence"/>
</dbReference>
<sequence>MVRAGWREFIKTRLQATSNFHAVGIEFSASGIQILILKRAPQGVAVHSCHSLAYEGWETALSTLVESQKLHFTPTFVSIHPNLYQLFQLERPRVEDSEMRQALSWTAADVLGHEQPMAIDYFDMPVQTSGANKVNVVAVTQSHIQSICDGLKSAQLSLKKISVAELDLLHLIDTNEQACLIIFQRHGGELSLVIAKQGCIYFIRRLRGYENLSTLTEQALNLGVIEELSVEIQRSLDYYESQLRQAPVRLAKVIVESRDANALERSLEKALLMPVENIMATLNHTFPCDSDFYAVSLSAAMTQERGRIDLPSQARAGAV</sequence>
<proteinExistence type="predicted"/>
<dbReference type="InterPro" id="IPR043129">
    <property type="entry name" value="ATPase_NBD"/>
</dbReference>
<keyword evidence="2" id="KW-1185">Reference proteome</keyword>
<dbReference type="EMBL" id="JAOWKX010000007">
    <property type="protein sequence ID" value="MCV2885792.1"/>
    <property type="molecule type" value="Genomic_DNA"/>
</dbReference>
<accession>A0ABT3AAS8</accession>
<evidence type="ECO:0000313" key="2">
    <source>
        <dbReference type="Proteomes" id="UP001652504"/>
    </source>
</evidence>
<gene>
    <name evidence="1" type="ORF">OE749_13930</name>
</gene>
<evidence type="ECO:0008006" key="3">
    <source>
        <dbReference type="Google" id="ProtNLM"/>
    </source>
</evidence>
<evidence type="ECO:0000313" key="1">
    <source>
        <dbReference type="EMBL" id="MCV2885792.1"/>
    </source>
</evidence>
<comment type="caution">
    <text evidence="1">The sequence shown here is derived from an EMBL/GenBank/DDBJ whole genome shotgun (WGS) entry which is preliminary data.</text>
</comment>